<keyword evidence="5" id="KW-1185">Reference proteome</keyword>
<feature type="active site" description="Charge relay system" evidence="1">
    <location>
        <position position="397"/>
    </location>
</feature>
<organism evidence="4 5">
    <name type="scientific">Mucilaginibacter gracilis</name>
    <dbReference type="NCBI Taxonomy" id="423350"/>
    <lineage>
        <taxon>Bacteria</taxon>
        <taxon>Pseudomonadati</taxon>
        <taxon>Bacteroidota</taxon>
        <taxon>Sphingobacteriia</taxon>
        <taxon>Sphingobacteriales</taxon>
        <taxon>Sphingobacteriaceae</taxon>
        <taxon>Mucilaginibacter</taxon>
    </lineage>
</organism>
<evidence type="ECO:0000256" key="1">
    <source>
        <dbReference type="PIRSR" id="PIRSR639069-1"/>
    </source>
</evidence>
<reference evidence="4 5" key="1">
    <citation type="submission" date="2018-10" db="EMBL/GenBank/DDBJ databases">
        <title>Genomic Encyclopedia of Archaeal and Bacterial Type Strains, Phase II (KMG-II): from individual species to whole genera.</title>
        <authorList>
            <person name="Goeker M."/>
        </authorList>
    </citation>
    <scope>NUCLEOTIDE SEQUENCE [LARGE SCALE GENOMIC DNA]</scope>
    <source>
        <strain evidence="4 5">DSM 18602</strain>
    </source>
</reference>
<proteinExistence type="predicted"/>
<evidence type="ECO:0000259" key="3">
    <source>
        <dbReference type="Pfam" id="PF05448"/>
    </source>
</evidence>
<name>A0A495J1J5_9SPHI</name>
<dbReference type="GO" id="GO:0005976">
    <property type="term" value="P:polysaccharide metabolic process"/>
    <property type="evidence" value="ECO:0007669"/>
    <property type="project" value="TreeGrafter"/>
</dbReference>
<comment type="caution">
    <text evidence="4">The sequence shown here is derived from an EMBL/GenBank/DDBJ whole genome shotgun (WGS) entry which is preliminary data.</text>
</comment>
<dbReference type="PANTHER" id="PTHR40111:SF1">
    <property type="entry name" value="CEPHALOSPORIN-C DEACETYLASE"/>
    <property type="match status" value="1"/>
</dbReference>
<feature type="domain" description="Acetyl xylan esterase" evidence="3">
    <location>
        <begin position="578"/>
        <end position="859"/>
    </location>
</feature>
<dbReference type="Proteomes" id="UP000268007">
    <property type="component" value="Unassembled WGS sequence"/>
</dbReference>
<feature type="domain" description="Acetyl xylan esterase" evidence="3">
    <location>
        <begin position="147"/>
        <end position="430"/>
    </location>
</feature>
<dbReference type="InterPro" id="IPR008391">
    <property type="entry name" value="AXE1_dom"/>
</dbReference>
<gene>
    <name evidence="4" type="ORF">BDD43_2369</name>
</gene>
<dbReference type="RefSeq" id="WP_162847052.1">
    <property type="nucleotide sequence ID" value="NZ_RBKU01000001.1"/>
</dbReference>
<dbReference type="Pfam" id="PF05448">
    <property type="entry name" value="AXE1"/>
    <property type="match status" value="2"/>
</dbReference>
<evidence type="ECO:0000313" key="5">
    <source>
        <dbReference type="Proteomes" id="UP000268007"/>
    </source>
</evidence>
<dbReference type="InterPro" id="IPR039069">
    <property type="entry name" value="CE7"/>
</dbReference>
<dbReference type="PANTHER" id="PTHR40111">
    <property type="entry name" value="CEPHALOSPORIN-C DEACETYLASE"/>
    <property type="match status" value="1"/>
</dbReference>
<dbReference type="SUPFAM" id="SSF53474">
    <property type="entry name" value="alpha/beta-Hydrolases"/>
    <property type="match status" value="2"/>
</dbReference>
<dbReference type="InterPro" id="IPR029058">
    <property type="entry name" value="AB_hydrolase_fold"/>
</dbReference>
<dbReference type="GO" id="GO:0052689">
    <property type="term" value="F:carboxylic ester hydrolase activity"/>
    <property type="evidence" value="ECO:0007669"/>
    <property type="project" value="TreeGrafter"/>
</dbReference>
<evidence type="ECO:0000313" key="4">
    <source>
        <dbReference type="EMBL" id="RKR82198.1"/>
    </source>
</evidence>
<sequence length="875" mass="98910">MGLNNIILVRWVMVSFFRSAFLGVLFMVLLCNTTQLFAQAKTGGEIVIKDFPVSPNAIFGKDTVVSYNFNLKNTYKTRQQGQLSYLITTMHGKLIAKNAIPVNLDPLSSNIIRLDMPGQKTGFYKVNFMFNVNDYDDTVRRVFGVDINHIKSDNPRPLDFDAFWANTKNELAKVPGNFRMTERPDLSSGNDQIYLIEMQSLDNITVRGWLTLPKDRLPGEKLPAYVLLPGYGANLAPLRNVPHFASLTLNVRGQTNSRDVIAPTTKQFITYNIQDKNKYIYRGAIMDCVRLMDFIESRAEIDSKCIFLTGGSMGGYLAMVTASLDKRVSLISANNPTFSDWRTLAGSKQFPMVDIEGYAKQNSLRMETVFKTLDYFDLKNFASNIHCKSTFAMGLLDEFAPPPNEIVAYNKIDFEKLLFIYPNVGHDVDPSLWSFAGKWVYDNFDIYKKVLAQNPLNGETAVQGEDHQLKQADIAMQEEPFVKDAIFKANKKVSYTISLQNNYDTVQAGTVGYEIRTTDNRFVTKEAFPIRLGAKASKKVTLDMPGQNSGFYKVNFTINVTDYDDTIRRVFGVNPEQLKSNTPRPADFDTFWDNTKKELAAIEPNFRMIEQPDLEKDNTDVFLVEMQSLHNLTVRGYLTIRKDRRANQKFPLWILVPGYGITGLKPVFGSPDLAVLSLNVRGEGNSRDVLSPTRVGYLTTSIEDKNKYIYRGCIMDCIRAVDFACSRPEIDSKAIIIAGGSMGGYLSIAAASLDKRIKLCSANNPVYADYRSLSFTGWPMNDVKRYANEHSFDMDNILNNLDYFDLKNFSPRFKTKAMLGISLLDVLAPPQNEYAMINAMPNKNKLFIYPNLGHEVPPSLFSYFTAWITDNLGLF</sequence>
<evidence type="ECO:0000256" key="2">
    <source>
        <dbReference type="PIRSR" id="PIRSR639069-2"/>
    </source>
</evidence>
<dbReference type="Gene3D" id="3.40.50.1820">
    <property type="entry name" value="alpha/beta hydrolase"/>
    <property type="match status" value="2"/>
</dbReference>
<accession>A0A495J1J5</accession>
<feature type="active site" description="Nucleophile" evidence="1">
    <location>
        <position position="312"/>
    </location>
</feature>
<dbReference type="AlphaFoldDB" id="A0A495J1J5"/>
<feature type="active site" description="Charge relay system" evidence="1">
    <location>
        <position position="426"/>
    </location>
</feature>
<feature type="binding site" evidence="2">
    <location>
        <position position="231"/>
    </location>
    <ligand>
        <name>substrate</name>
    </ligand>
</feature>
<protein>
    <submittedName>
        <fullName evidence="4">Cephalosporin-C deacetylase-like acetyl esterase</fullName>
    </submittedName>
</protein>
<dbReference type="EMBL" id="RBKU01000001">
    <property type="protein sequence ID" value="RKR82198.1"/>
    <property type="molecule type" value="Genomic_DNA"/>
</dbReference>